<dbReference type="Proteomes" id="UP000310458">
    <property type="component" value="Unassembled WGS sequence"/>
</dbReference>
<dbReference type="InterPro" id="IPR051448">
    <property type="entry name" value="CdaR-like_regulators"/>
</dbReference>
<feature type="domain" description="RsbT co-antagonist protein RsbRD N-terminal" evidence="3">
    <location>
        <begin position="32"/>
        <end position="166"/>
    </location>
</feature>
<dbReference type="RefSeq" id="WP_138253331.1">
    <property type="nucleotide sequence ID" value="NZ_VAVZ01000025.1"/>
</dbReference>
<dbReference type="AlphaFoldDB" id="A0A5R9BB92"/>
<evidence type="ECO:0000313" key="5">
    <source>
        <dbReference type="EMBL" id="TLP96046.1"/>
    </source>
</evidence>
<evidence type="ECO:0000259" key="3">
    <source>
        <dbReference type="Pfam" id="PF14361"/>
    </source>
</evidence>
<dbReference type="InterPro" id="IPR025736">
    <property type="entry name" value="PucR_C-HTH_dom"/>
</dbReference>
<dbReference type="OrthoDB" id="3190266at2"/>
<sequence>MSAPLPPSEPTAGPQHSHQWEELLGQVSGDQAMVNQTLADLRSKVPGYENVPTPSLEASVRRNIDLTIRTIRDGLEPAPDQVAEADALAGERYAQGVPIGSVLAGFRVSLSLIFRNILARAPEAGIPTEQILTSSTLLWALGDAFSTRAVAVYQEKEVSRAVTDSALRAEWIRNVVTTSMPPAERIRGATLHDVPTNEPIRAIVLNAPSGAAVDRMQRLESWAQEADTRVLAAVQGSCLVGIMVEQPIENVHATGLTIGLGEATTLDELPRSFQSASMALEAAEKVGRTGLVDLAELSWQLGVHACPETTEILYRLHLAPLENSGEFSQHILEAVEAYLNHRMSIPLAARSIPVHVNTLRYRLQRFSELTGADLGDLNTLIELAWVLASGRHRDLNSGSAS</sequence>
<gene>
    <name evidence="5" type="ORF">FEF26_09665</name>
</gene>
<comment type="similarity">
    <text evidence="1">Belongs to the CdaR family.</text>
</comment>
<feature type="domain" description="PucR C-terminal helix-turn-helix" evidence="2">
    <location>
        <begin position="332"/>
        <end position="387"/>
    </location>
</feature>
<dbReference type="Pfam" id="PF13556">
    <property type="entry name" value="HTH_30"/>
    <property type="match status" value="1"/>
</dbReference>
<reference evidence="5 6" key="1">
    <citation type="submission" date="2019-05" db="EMBL/GenBank/DDBJ databases">
        <title>Nesterenkonia sp. GY074 isolated from the Southern Atlantic Ocean.</title>
        <authorList>
            <person name="Zhang G."/>
        </authorList>
    </citation>
    <scope>NUCLEOTIDE SEQUENCE [LARGE SCALE GENOMIC DNA]</scope>
    <source>
        <strain evidence="5 6">GY074</strain>
    </source>
</reference>
<dbReference type="Gene3D" id="1.10.10.2840">
    <property type="entry name" value="PucR C-terminal helix-turn-helix domain"/>
    <property type="match status" value="1"/>
</dbReference>
<evidence type="ECO:0000259" key="4">
    <source>
        <dbReference type="Pfam" id="PF17853"/>
    </source>
</evidence>
<dbReference type="Pfam" id="PF17853">
    <property type="entry name" value="GGDEF_2"/>
    <property type="match status" value="1"/>
</dbReference>
<dbReference type="PANTHER" id="PTHR33744:SF7">
    <property type="entry name" value="PUCR FAMILY TRANSCRIPTIONAL REGULATOR"/>
    <property type="match status" value="1"/>
</dbReference>
<dbReference type="InterPro" id="IPR041522">
    <property type="entry name" value="CdaR_GGDEF"/>
</dbReference>
<dbReference type="PANTHER" id="PTHR33744">
    <property type="entry name" value="CARBOHYDRATE DIACID REGULATOR"/>
    <property type="match status" value="1"/>
</dbReference>
<proteinExistence type="inferred from homology"/>
<name>A0A5R9BB92_9MICC</name>
<keyword evidence="6" id="KW-1185">Reference proteome</keyword>
<evidence type="ECO:0000259" key="2">
    <source>
        <dbReference type="Pfam" id="PF13556"/>
    </source>
</evidence>
<dbReference type="InterPro" id="IPR042070">
    <property type="entry name" value="PucR_C-HTH_sf"/>
</dbReference>
<protein>
    <submittedName>
        <fullName evidence="5">PucR family transcriptional regulator</fullName>
    </submittedName>
</protein>
<evidence type="ECO:0000313" key="6">
    <source>
        <dbReference type="Proteomes" id="UP000310458"/>
    </source>
</evidence>
<evidence type="ECO:0000256" key="1">
    <source>
        <dbReference type="ARBA" id="ARBA00006754"/>
    </source>
</evidence>
<comment type="caution">
    <text evidence="5">The sequence shown here is derived from an EMBL/GenBank/DDBJ whole genome shotgun (WGS) entry which is preliminary data.</text>
</comment>
<dbReference type="EMBL" id="VAVZ01000025">
    <property type="protein sequence ID" value="TLP96046.1"/>
    <property type="molecule type" value="Genomic_DNA"/>
</dbReference>
<organism evidence="5 6">
    <name type="scientific">Nesterenkonia salmonea</name>
    <dbReference type="NCBI Taxonomy" id="1804987"/>
    <lineage>
        <taxon>Bacteria</taxon>
        <taxon>Bacillati</taxon>
        <taxon>Actinomycetota</taxon>
        <taxon>Actinomycetes</taxon>
        <taxon>Micrococcales</taxon>
        <taxon>Micrococcaceae</taxon>
        <taxon>Nesterenkonia</taxon>
    </lineage>
</organism>
<dbReference type="Pfam" id="PF14361">
    <property type="entry name" value="RsbRD_N"/>
    <property type="match status" value="1"/>
</dbReference>
<accession>A0A5R9BB92</accession>
<feature type="domain" description="CdaR GGDEF-like" evidence="4">
    <location>
        <begin position="184"/>
        <end position="282"/>
    </location>
</feature>
<dbReference type="InterPro" id="IPR025751">
    <property type="entry name" value="RsbRD_N_dom"/>
</dbReference>